<keyword evidence="3 6" id="KW-1133">Transmembrane helix</keyword>
<accession>E3NEP4</accession>
<dbReference type="eggNOG" id="KOG0255">
    <property type="taxonomic scope" value="Eukaryota"/>
</dbReference>
<dbReference type="EMBL" id="DS268624">
    <property type="protein sequence ID" value="EFO94715.1"/>
    <property type="molecule type" value="Genomic_DNA"/>
</dbReference>
<dbReference type="Pfam" id="PF00083">
    <property type="entry name" value="Sugar_tr"/>
    <property type="match status" value="1"/>
</dbReference>
<feature type="compositionally biased region" description="Acidic residues" evidence="5">
    <location>
        <begin position="498"/>
        <end position="507"/>
    </location>
</feature>
<dbReference type="InterPro" id="IPR020846">
    <property type="entry name" value="MFS_dom"/>
</dbReference>
<feature type="transmembrane region" description="Helical" evidence="6">
    <location>
        <begin position="339"/>
        <end position="360"/>
    </location>
</feature>
<feature type="transmembrane region" description="Helical" evidence="6">
    <location>
        <begin position="372"/>
        <end position="393"/>
    </location>
</feature>
<feature type="transmembrane region" description="Helical" evidence="6">
    <location>
        <begin position="28"/>
        <end position="50"/>
    </location>
</feature>
<keyword evidence="2 6" id="KW-0812">Transmembrane</keyword>
<proteinExistence type="predicted"/>
<dbReference type="Proteomes" id="UP000008281">
    <property type="component" value="Unassembled WGS sequence"/>
</dbReference>
<sequence length="544" mass="62011">MGCIKGNQFLPLIYSNPSQFKGSWRLDIGLMVLYQMTLFFSVQMLFVIFLEFMPKTYCTDDDYCYKMKNKCLTDFDRTPDSAICPYNSSNFNECVKEAKRVDFRSAQFDYQQDCTGLKHFSSSTATFIGTLLGNLVLGYLSDTIGRRPVYIFSICLGVPAVILSAAINGVMNFYIFRFIVGFAVAGTLTVGWTYASEMITPSRRFRLRTFPNWANARMMQVGVSWLAGEWRLASYLCATLSATVLPMIWYLPESPVFLEQKKKFERAERSREKIAAICQLEYEPKPREEMADLKKITPMMLLRSPVLRTNFLVLCWMWFYVGMSVYITDLNSGDMAKNFYVGQFLCGFVLTISKITIGIIEPKIPWLGRRFIFIASQLIALCAYVTILTALWSKNKESWWYTVSYIFAYAAQSLCLETCYLSLAELMPTDVRSIAGALMNILMKIGTILASTTKPIKFWYEPMLFMINTVLCTAGLLVVWKYLPESKNMNMQLVGQDEISESNDEESSTNKTSSEVPSDDSNSQMTSVQESSEKSEVVTEKSEK</sequence>
<dbReference type="InParanoid" id="E3NEP4"/>
<feature type="transmembrane region" description="Helical" evidence="6">
    <location>
        <begin position="399"/>
        <end position="421"/>
    </location>
</feature>
<feature type="region of interest" description="Disordered" evidence="5">
    <location>
        <begin position="497"/>
        <end position="544"/>
    </location>
</feature>
<evidence type="ECO:0000313" key="8">
    <source>
        <dbReference type="EMBL" id="EFO94715.1"/>
    </source>
</evidence>
<dbReference type="InterPro" id="IPR036259">
    <property type="entry name" value="MFS_trans_sf"/>
</dbReference>
<feature type="transmembrane region" description="Helical" evidence="6">
    <location>
        <begin position="309"/>
        <end position="327"/>
    </location>
</feature>
<keyword evidence="4 6" id="KW-0472">Membrane</keyword>
<name>E3NEP4_CAERE</name>
<dbReference type="AlphaFoldDB" id="E3NEP4"/>
<feature type="transmembrane region" description="Helical" evidence="6">
    <location>
        <begin position="149"/>
        <end position="167"/>
    </location>
</feature>
<reference evidence="8" key="1">
    <citation type="submission" date="2007-07" db="EMBL/GenBank/DDBJ databases">
        <title>PCAP assembly of the Caenorhabditis remanei genome.</title>
        <authorList>
            <consortium name="The Caenorhabditis remanei Sequencing Consortium"/>
            <person name="Wilson R.K."/>
        </authorList>
    </citation>
    <scope>NUCLEOTIDE SEQUENCE [LARGE SCALE GENOMIC DNA]</scope>
    <source>
        <strain evidence="8">PB4641</strain>
    </source>
</reference>
<dbReference type="FunCoup" id="E3NEP4">
    <property type="interactions" value="7"/>
</dbReference>
<evidence type="ECO:0000256" key="2">
    <source>
        <dbReference type="ARBA" id="ARBA00022692"/>
    </source>
</evidence>
<evidence type="ECO:0000256" key="6">
    <source>
        <dbReference type="SAM" id="Phobius"/>
    </source>
</evidence>
<feature type="transmembrane region" description="Helical" evidence="6">
    <location>
        <begin position="433"/>
        <end position="451"/>
    </location>
</feature>
<dbReference type="SUPFAM" id="SSF103473">
    <property type="entry name" value="MFS general substrate transporter"/>
    <property type="match status" value="1"/>
</dbReference>
<dbReference type="GO" id="GO:0016020">
    <property type="term" value="C:membrane"/>
    <property type="evidence" value="ECO:0007669"/>
    <property type="project" value="UniProtKB-SubCell"/>
</dbReference>
<dbReference type="PANTHER" id="PTHR24064">
    <property type="entry name" value="SOLUTE CARRIER FAMILY 22 MEMBER"/>
    <property type="match status" value="1"/>
</dbReference>
<keyword evidence="9" id="KW-1185">Reference proteome</keyword>
<dbReference type="GO" id="GO:0022857">
    <property type="term" value="F:transmembrane transporter activity"/>
    <property type="evidence" value="ECO:0007669"/>
    <property type="project" value="InterPro"/>
</dbReference>
<gene>
    <name evidence="8" type="ORF">CRE_12307</name>
</gene>
<organism evidence="9">
    <name type="scientific">Caenorhabditis remanei</name>
    <name type="common">Caenorhabditis vulgaris</name>
    <dbReference type="NCBI Taxonomy" id="31234"/>
    <lineage>
        <taxon>Eukaryota</taxon>
        <taxon>Metazoa</taxon>
        <taxon>Ecdysozoa</taxon>
        <taxon>Nematoda</taxon>
        <taxon>Chromadorea</taxon>
        <taxon>Rhabditida</taxon>
        <taxon>Rhabditina</taxon>
        <taxon>Rhabditomorpha</taxon>
        <taxon>Rhabditoidea</taxon>
        <taxon>Rhabditidae</taxon>
        <taxon>Peloderinae</taxon>
        <taxon>Caenorhabditis</taxon>
    </lineage>
</organism>
<dbReference type="PROSITE" id="PS50850">
    <property type="entry name" value="MFS"/>
    <property type="match status" value="1"/>
</dbReference>
<dbReference type="Gene3D" id="1.20.1250.20">
    <property type="entry name" value="MFS general substrate transporter like domains"/>
    <property type="match status" value="1"/>
</dbReference>
<dbReference type="HOGENOM" id="CLU_001265_33_8_1"/>
<evidence type="ECO:0000256" key="1">
    <source>
        <dbReference type="ARBA" id="ARBA00004141"/>
    </source>
</evidence>
<feature type="domain" description="Major facilitator superfamily (MFS) profile" evidence="7">
    <location>
        <begin position="30"/>
        <end position="487"/>
    </location>
</feature>
<evidence type="ECO:0000259" key="7">
    <source>
        <dbReference type="PROSITE" id="PS50850"/>
    </source>
</evidence>
<feature type="transmembrane region" description="Helical" evidence="6">
    <location>
        <begin position="173"/>
        <end position="195"/>
    </location>
</feature>
<dbReference type="OMA" id="KFWYEPL"/>
<evidence type="ECO:0000256" key="5">
    <source>
        <dbReference type="SAM" id="MobiDB-lite"/>
    </source>
</evidence>
<dbReference type="InterPro" id="IPR005828">
    <property type="entry name" value="MFS_sugar_transport-like"/>
</dbReference>
<comment type="subcellular location">
    <subcellularLocation>
        <location evidence="1">Membrane</location>
        <topology evidence="1">Multi-pass membrane protein</topology>
    </subcellularLocation>
</comment>
<protein>
    <recommendedName>
        <fullName evidence="7">Major facilitator superfamily (MFS) profile domain-containing protein</fullName>
    </recommendedName>
</protein>
<feature type="transmembrane region" description="Helical" evidence="6">
    <location>
        <begin position="463"/>
        <end position="483"/>
    </location>
</feature>
<evidence type="ECO:0000313" key="9">
    <source>
        <dbReference type="Proteomes" id="UP000008281"/>
    </source>
</evidence>
<dbReference type="OrthoDB" id="5296287at2759"/>
<evidence type="ECO:0000256" key="3">
    <source>
        <dbReference type="ARBA" id="ARBA00022989"/>
    </source>
</evidence>
<dbReference type="STRING" id="31234.E3NEP4"/>
<evidence type="ECO:0000256" key="4">
    <source>
        <dbReference type="ARBA" id="ARBA00023136"/>
    </source>
</evidence>
<feature type="compositionally biased region" description="Basic and acidic residues" evidence="5">
    <location>
        <begin position="531"/>
        <end position="544"/>
    </location>
</feature>